<dbReference type="EMBL" id="AM746676">
    <property type="protein sequence ID" value="CAN96898.1"/>
    <property type="molecule type" value="Genomic_DNA"/>
</dbReference>
<keyword evidence="2" id="KW-1185">Reference proteome</keyword>
<dbReference type="BioCyc" id="SCEL448385:SCE_RS34525-MONOMER"/>
<sequence length="107" mass="11842">MTDERRPLVARLDLGDFGELDQFEAQSKGYLSTASVLLPSGGRIPVFFYDTARLAQDLESAKEAGRAFIAEPGMIVLDEVTRTNMENAVEHLAGEGFFDRFLPSEQT</sequence>
<dbReference type="RefSeq" id="WP_012239337.1">
    <property type="nucleotide sequence ID" value="NC_010162.1"/>
</dbReference>
<dbReference type="HOGENOM" id="CLU_2208332_0_0_7"/>
<evidence type="ECO:0000313" key="1">
    <source>
        <dbReference type="EMBL" id="CAN96898.1"/>
    </source>
</evidence>
<accession>A9GT45</accession>
<protein>
    <submittedName>
        <fullName evidence="1">Uncharacterized protein</fullName>
    </submittedName>
</protein>
<dbReference type="Proteomes" id="UP000002139">
    <property type="component" value="Chromosome"/>
</dbReference>
<dbReference type="OrthoDB" id="513474at2"/>
<gene>
    <name evidence="1" type="ordered locus">sce6729</name>
</gene>
<dbReference type="KEGG" id="scl:sce6729"/>
<name>A9GT45_SORC5</name>
<organism evidence="1 2">
    <name type="scientific">Sorangium cellulosum (strain So ce56)</name>
    <name type="common">Polyangium cellulosum (strain So ce56)</name>
    <dbReference type="NCBI Taxonomy" id="448385"/>
    <lineage>
        <taxon>Bacteria</taxon>
        <taxon>Pseudomonadati</taxon>
        <taxon>Myxococcota</taxon>
        <taxon>Polyangia</taxon>
        <taxon>Polyangiales</taxon>
        <taxon>Polyangiaceae</taxon>
        <taxon>Sorangium</taxon>
    </lineage>
</organism>
<dbReference type="AlphaFoldDB" id="A9GT45"/>
<reference evidence="1 2" key="1">
    <citation type="journal article" date="2007" name="Nat. Biotechnol.">
        <title>Complete genome sequence of the myxobacterium Sorangium cellulosum.</title>
        <authorList>
            <person name="Schneiker S."/>
            <person name="Perlova O."/>
            <person name="Kaiser O."/>
            <person name="Gerth K."/>
            <person name="Alici A."/>
            <person name="Altmeyer M.O."/>
            <person name="Bartels D."/>
            <person name="Bekel T."/>
            <person name="Beyer S."/>
            <person name="Bode E."/>
            <person name="Bode H.B."/>
            <person name="Bolten C.J."/>
            <person name="Choudhuri J.V."/>
            <person name="Doss S."/>
            <person name="Elnakady Y.A."/>
            <person name="Frank B."/>
            <person name="Gaigalat L."/>
            <person name="Goesmann A."/>
            <person name="Groeger C."/>
            <person name="Gross F."/>
            <person name="Jelsbak L."/>
            <person name="Jelsbak L."/>
            <person name="Kalinowski J."/>
            <person name="Kegler C."/>
            <person name="Knauber T."/>
            <person name="Konietzny S."/>
            <person name="Kopp M."/>
            <person name="Krause L."/>
            <person name="Krug D."/>
            <person name="Linke B."/>
            <person name="Mahmud T."/>
            <person name="Martinez-Arias R."/>
            <person name="McHardy A.C."/>
            <person name="Merai M."/>
            <person name="Meyer F."/>
            <person name="Mormann S."/>
            <person name="Munoz-Dorado J."/>
            <person name="Perez J."/>
            <person name="Pradella S."/>
            <person name="Rachid S."/>
            <person name="Raddatz G."/>
            <person name="Rosenau F."/>
            <person name="Rueckert C."/>
            <person name="Sasse F."/>
            <person name="Scharfe M."/>
            <person name="Schuster S.C."/>
            <person name="Suen G."/>
            <person name="Treuner-Lange A."/>
            <person name="Velicer G.J."/>
            <person name="Vorholter F.-J."/>
            <person name="Weissman K.J."/>
            <person name="Welch R.D."/>
            <person name="Wenzel S.C."/>
            <person name="Whitworth D.E."/>
            <person name="Wilhelm S."/>
            <person name="Wittmann C."/>
            <person name="Bloecker H."/>
            <person name="Puehler A."/>
            <person name="Mueller R."/>
        </authorList>
    </citation>
    <scope>NUCLEOTIDE SEQUENCE [LARGE SCALE GENOMIC DNA]</scope>
    <source>
        <strain evidence="2">So ce56</strain>
    </source>
</reference>
<evidence type="ECO:0000313" key="2">
    <source>
        <dbReference type="Proteomes" id="UP000002139"/>
    </source>
</evidence>
<proteinExistence type="predicted"/>